<organism evidence="2 3">
    <name type="scientific">Dictyobacter formicarum</name>
    <dbReference type="NCBI Taxonomy" id="2778368"/>
    <lineage>
        <taxon>Bacteria</taxon>
        <taxon>Bacillati</taxon>
        <taxon>Chloroflexota</taxon>
        <taxon>Ktedonobacteria</taxon>
        <taxon>Ktedonobacterales</taxon>
        <taxon>Dictyobacteraceae</taxon>
        <taxon>Dictyobacter</taxon>
    </lineage>
</organism>
<accession>A0ABQ3VGC9</accession>
<evidence type="ECO:0000256" key="1">
    <source>
        <dbReference type="SAM" id="SignalP"/>
    </source>
</evidence>
<name>A0ABQ3VGC9_9CHLR</name>
<dbReference type="EMBL" id="BNJJ01000007">
    <property type="protein sequence ID" value="GHO84759.1"/>
    <property type="molecule type" value="Genomic_DNA"/>
</dbReference>
<sequence>MSLQRMSHSKLLLASFLCFLFILPGLAACGKQPGQTGSSGQTTLKLIMHTNAPAVQAIKDLDNAFHQKYPDITVSVTTANSNDFSTLQTTRLSAKDVDIVEEPMALVGAPASYMPSTAEKPSWQQQIDAGDYVDLTGQPFLKNFYQSALQNADTYKGKVWGVPSGAVAYTGIFYSKDVFQKYHLQIPTTWNQLVSLCQTLQSHGVTPFTIGQKDSWPAGLPTSALTMSLNSNLQTLDQGLWTGKIKYTDPKEVEVLKRAQVLWGYTEKGFGGIDYSTITARFAAGKAAMLPDGTWQAPSIQQADPNFQFGYFPLPGSDNASDNDFLGGKYDLSWGIASSSSHKDAAMKWLAFYSDPANYSKFINAVGFIPTQPNVTTTPFLQSISQWTTDKFRLANDQVMHPKAQAGKYATFATMYLSPLGSFHDPVALAQQEQKDWDAAKQ</sequence>
<keyword evidence="3" id="KW-1185">Reference proteome</keyword>
<evidence type="ECO:0000313" key="2">
    <source>
        <dbReference type="EMBL" id="GHO84759.1"/>
    </source>
</evidence>
<evidence type="ECO:0008006" key="4">
    <source>
        <dbReference type="Google" id="ProtNLM"/>
    </source>
</evidence>
<keyword evidence="1" id="KW-0732">Signal</keyword>
<proteinExistence type="predicted"/>
<dbReference type="Proteomes" id="UP000635565">
    <property type="component" value="Unassembled WGS sequence"/>
</dbReference>
<feature type="chain" id="PRO_5046180770" description="Sugar ABC transporter substrate-binding protein" evidence="1">
    <location>
        <begin position="28"/>
        <end position="442"/>
    </location>
</feature>
<dbReference type="PANTHER" id="PTHR43649">
    <property type="entry name" value="ARABINOSE-BINDING PROTEIN-RELATED"/>
    <property type="match status" value="1"/>
</dbReference>
<dbReference type="InterPro" id="IPR006059">
    <property type="entry name" value="SBP"/>
</dbReference>
<dbReference type="SUPFAM" id="SSF53850">
    <property type="entry name" value="Periplasmic binding protein-like II"/>
    <property type="match status" value="1"/>
</dbReference>
<dbReference type="PROSITE" id="PS51257">
    <property type="entry name" value="PROKAR_LIPOPROTEIN"/>
    <property type="match status" value="1"/>
</dbReference>
<gene>
    <name evidence="2" type="ORF">KSZ_27650</name>
</gene>
<dbReference type="Gene3D" id="3.40.190.10">
    <property type="entry name" value="Periplasmic binding protein-like II"/>
    <property type="match status" value="2"/>
</dbReference>
<feature type="signal peptide" evidence="1">
    <location>
        <begin position="1"/>
        <end position="27"/>
    </location>
</feature>
<dbReference type="RefSeq" id="WP_201362391.1">
    <property type="nucleotide sequence ID" value="NZ_BNJJ01000007.1"/>
</dbReference>
<dbReference type="Pfam" id="PF01547">
    <property type="entry name" value="SBP_bac_1"/>
    <property type="match status" value="1"/>
</dbReference>
<dbReference type="InterPro" id="IPR050490">
    <property type="entry name" value="Bact_solute-bd_prot1"/>
</dbReference>
<comment type="caution">
    <text evidence="2">The sequence shown here is derived from an EMBL/GenBank/DDBJ whole genome shotgun (WGS) entry which is preliminary data.</text>
</comment>
<reference evidence="2 3" key="1">
    <citation type="journal article" date="2021" name="Int. J. Syst. Evol. Microbiol.">
        <title>Reticulibacter mediterranei gen. nov., sp. nov., within the new family Reticulibacteraceae fam. nov., and Ktedonospora formicarum gen. nov., sp. nov., Ktedonobacter robiniae sp. nov., Dictyobacter formicarum sp. nov. and Dictyobacter arantiisoli sp. nov., belonging to the class Ktedonobacteria.</title>
        <authorList>
            <person name="Yabe S."/>
            <person name="Zheng Y."/>
            <person name="Wang C.M."/>
            <person name="Sakai Y."/>
            <person name="Abe K."/>
            <person name="Yokota A."/>
            <person name="Donadio S."/>
            <person name="Cavaletti L."/>
            <person name="Monciardini P."/>
        </authorList>
    </citation>
    <scope>NUCLEOTIDE SEQUENCE [LARGE SCALE GENOMIC DNA]</scope>
    <source>
        <strain evidence="2 3">SOSP1-9</strain>
    </source>
</reference>
<protein>
    <recommendedName>
        <fullName evidence="4">Sugar ABC transporter substrate-binding protein</fullName>
    </recommendedName>
</protein>
<evidence type="ECO:0000313" key="3">
    <source>
        <dbReference type="Proteomes" id="UP000635565"/>
    </source>
</evidence>